<feature type="transmembrane region" description="Helical" evidence="1">
    <location>
        <begin position="27"/>
        <end position="45"/>
    </location>
</feature>
<gene>
    <name evidence="2" type="ORF">BE15_39835</name>
</gene>
<dbReference type="RefSeq" id="WP_061608021.1">
    <property type="nucleotide sequence ID" value="NZ_JEMA01000442.1"/>
</dbReference>
<keyword evidence="1" id="KW-0812">Transmembrane</keyword>
<organism evidence="2 3">
    <name type="scientific">Sorangium cellulosum</name>
    <name type="common">Polyangium cellulosum</name>
    <dbReference type="NCBI Taxonomy" id="56"/>
    <lineage>
        <taxon>Bacteria</taxon>
        <taxon>Pseudomonadati</taxon>
        <taxon>Myxococcota</taxon>
        <taxon>Polyangia</taxon>
        <taxon>Polyangiales</taxon>
        <taxon>Polyangiaceae</taxon>
        <taxon>Sorangium</taxon>
    </lineage>
</organism>
<evidence type="ECO:0000313" key="3">
    <source>
        <dbReference type="Proteomes" id="UP000075260"/>
    </source>
</evidence>
<comment type="caution">
    <text evidence="2">The sequence shown here is derived from an EMBL/GenBank/DDBJ whole genome shotgun (WGS) entry which is preliminary data.</text>
</comment>
<name>A0A150QPJ7_SORCE</name>
<dbReference type="OrthoDB" id="5513744at2"/>
<feature type="transmembrane region" description="Helical" evidence="1">
    <location>
        <begin position="140"/>
        <end position="158"/>
    </location>
</feature>
<reference evidence="2 3" key="1">
    <citation type="submission" date="2014-02" db="EMBL/GenBank/DDBJ databases">
        <title>The small core and large imbalanced accessory genome model reveals a collaborative survival strategy of Sorangium cellulosum strains in nature.</title>
        <authorList>
            <person name="Han K."/>
            <person name="Peng R."/>
            <person name="Blom J."/>
            <person name="Li Y.-Z."/>
        </authorList>
    </citation>
    <scope>NUCLEOTIDE SEQUENCE [LARGE SCALE GENOMIC DNA]</scope>
    <source>
        <strain evidence="2 3">So0008-312</strain>
    </source>
</reference>
<evidence type="ECO:0000256" key="1">
    <source>
        <dbReference type="SAM" id="Phobius"/>
    </source>
</evidence>
<dbReference type="AlphaFoldDB" id="A0A150QPJ7"/>
<protein>
    <submittedName>
        <fullName evidence="2">Uncharacterized protein</fullName>
    </submittedName>
</protein>
<accession>A0A150QPJ7</accession>
<proteinExistence type="predicted"/>
<sequence>MVFRQPALHRASGSVGYGPFPIRAARLLFSLLLLLGAIIVSIIALSKDHLACTPGARCVLTRATPSRTTGFPMSALRDARVDITRGSKGGSQGAVVLVLDGGHQLSLQKVSPERAAEVAAIVRAGIAGEQRIDVTLRGPWWIFPLAIGMLAMGLTMAYSSTKGLGRFHLEITRGGAALRARRFVLTIPVSSHEVSLEGVADVRVEGGTLGEMWLGKGEAPSPAGRIVLVDRSGAARPLTEAAFPGQAVHLRAAAELRELLGIERERHGVEEQLASLPLTRTPIGTRIAVAWAGMTVGALAGLGIFGLAGVALGLLSTSDPIETWSLAVGGGGGAIAGVALALYLTRSRPPR</sequence>
<dbReference type="EMBL" id="JEMA01000442">
    <property type="protein sequence ID" value="KYF69907.1"/>
    <property type="molecule type" value="Genomic_DNA"/>
</dbReference>
<evidence type="ECO:0000313" key="2">
    <source>
        <dbReference type="EMBL" id="KYF69907.1"/>
    </source>
</evidence>
<keyword evidence="1" id="KW-1133">Transmembrane helix</keyword>
<keyword evidence="1" id="KW-0472">Membrane</keyword>
<dbReference type="Proteomes" id="UP000075260">
    <property type="component" value="Unassembled WGS sequence"/>
</dbReference>
<feature type="transmembrane region" description="Helical" evidence="1">
    <location>
        <begin position="324"/>
        <end position="345"/>
    </location>
</feature>
<feature type="transmembrane region" description="Helical" evidence="1">
    <location>
        <begin position="288"/>
        <end position="312"/>
    </location>
</feature>